<dbReference type="InterPro" id="IPR012000">
    <property type="entry name" value="Thiamin_PyroP_enz_cen_dom"/>
</dbReference>
<comment type="caution">
    <text evidence="14">The sequence shown here is derived from an EMBL/GenBank/DDBJ whole genome shotgun (WGS) entry which is preliminary data.</text>
</comment>
<dbReference type="InterPro" id="IPR047213">
    <property type="entry name" value="TPP_PYR_PDC_IPDC-like"/>
</dbReference>
<name>A0A4Z0WF08_9GAMM</name>
<keyword evidence="6 9" id="KW-0460">Magnesium</keyword>
<sequence length="549" mass="59036">MNLSQTLIRALKDQGAGEVFGIPGDFILPFFSQLEQSGILPLVTLSHEPAIGFAADAAARMRCRPSVVAVTYGAGALNAVNAIAGAYAERSPVFVIAGCPSDAERGSGFLLHHQARTLDSQYQIFREITCDQGRITDAATAPAIIARLIRSCITWSQPVLLELPRDLANLEIDAVPSLPPLPFEPAAVDACAREILSRLHQARQPMLVVDVEIRRYQLESEVAELARRLNIPVVTTLMGRGLLAETEVQVSGTYLGEAGDPTLSRLVETSDGLLLLGVILSDSNFGPSSQRFDVRKAMLASHRAVHIGYHSYHDIPLSALVAQLLELLPASSQRPTKKNRTAHPSVQVGLSLLDDSQTLSAADMGVGIADLLAQAGEPMPVASDIGDCLFSTLDVLNTPLVAPGYYASMGFGVPAGLGIQLATGQRPLILVGDGAFQMTGWELGNCRRLGLDPIVVLFNNQSWEMIRVFSPTSQCSDLGDWQYARLANDLGGLGIRVRTRSHFRYAIREALSTRGQFVLIECVLPSGEVSPALQRFAETLQQKRTAAGA</sequence>
<dbReference type="EC" id="4.1.1.43" evidence="14"/>
<feature type="domain" description="Thiamine pyrophosphate enzyme N-terminal TPP-binding" evidence="13">
    <location>
        <begin position="1"/>
        <end position="113"/>
    </location>
</feature>
<keyword evidence="7 10" id="KW-0786">Thiamine pyrophosphate</keyword>
<evidence type="ECO:0000313" key="15">
    <source>
        <dbReference type="Proteomes" id="UP000297475"/>
    </source>
</evidence>
<feature type="domain" description="Thiamine pyrophosphate enzyme TPP-binding" evidence="12">
    <location>
        <begin position="400"/>
        <end position="522"/>
    </location>
</feature>
<dbReference type="NCBIfam" id="TIGR03394">
    <property type="entry name" value="indol_phenyl_DC"/>
    <property type="match status" value="1"/>
</dbReference>
<dbReference type="Proteomes" id="UP000297475">
    <property type="component" value="Unassembled WGS sequence"/>
</dbReference>
<organism evidence="14 15">
    <name type="scientific">Natronospirillum operosum</name>
    <dbReference type="NCBI Taxonomy" id="2759953"/>
    <lineage>
        <taxon>Bacteria</taxon>
        <taxon>Pseudomonadati</taxon>
        <taxon>Pseudomonadota</taxon>
        <taxon>Gammaproteobacteria</taxon>
        <taxon>Oceanospirillales</taxon>
        <taxon>Natronospirillaceae</taxon>
        <taxon>Natronospirillum</taxon>
    </lineage>
</organism>
<feature type="binding site" evidence="9">
    <location>
        <position position="460"/>
    </location>
    <ligand>
        <name>Mg(2+)</name>
        <dbReference type="ChEBI" id="CHEBI:18420"/>
    </ligand>
</feature>
<evidence type="ECO:0000256" key="1">
    <source>
        <dbReference type="ARBA" id="ARBA00001920"/>
    </source>
</evidence>
<evidence type="ECO:0000256" key="2">
    <source>
        <dbReference type="ARBA" id="ARBA00001964"/>
    </source>
</evidence>
<keyword evidence="4 9" id="KW-0479">Metal-binding</keyword>
<dbReference type="Gene3D" id="3.40.50.1220">
    <property type="entry name" value="TPP-binding domain"/>
    <property type="match status" value="1"/>
</dbReference>
<dbReference type="SUPFAM" id="SSF52518">
    <property type="entry name" value="Thiamin diphosphate-binding fold (THDP-binding)"/>
    <property type="match status" value="2"/>
</dbReference>
<evidence type="ECO:0000256" key="8">
    <source>
        <dbReference type="ARBA" id="ARBA00023239"/>
    </source>
</evidence>
<accession>A0A4Z0WF08</accession>
<dbReference type="InterPro" id="IPR011766">
    <property type="entry name" value="TPP_enzyme_TPP-bd"/>
</dbReference>
<dbReference type="Gene3D" id="3.40.50.970">
    <property type="match status" value="2"/>
</dbReference>
<evidence type="ECO:0000256" key="3">
    <source>
        <dbReference type="ARBA" id="ARBA00007812"/>
    </source>
</evidence>
<reference evidence="14 15" key="1">
    <citation type="submission" date="2019-04" db="EMBL/GenBank/DDBJ databases">
        <title>Natronospirillum operosus gen. nov., sp. nov., a haloalkaliphilic satellite isolated from decaying biomass of laboratory culture of cyanobacterium Geitlerinema sp. and proposal of Natronospirillaceae fam. nov. and Saccharospirillaceae fam. nov.</title>
        <authorList>
            <person name="Kevbrin V."/>
            <person name="Boltyanskaya Y."/>
            <person name="Koziaeva V."/>
            <person name="Grouzdev D.S."/>
            <person name="Park M."/>
            <person name="Cho J."/>
        </authorList>
    </citation>
    <scope>NUCLEOTIDE SEQUENCE [LARGE SCALE GENOMIC DNA]</scope>
    <source>
        <strain evidence="14 15">G-116</strain>
    </source>
</reference>
<dbReference type="GO" id="GO:0047434">
    <property type="term" value="F:indolepyruvate decarboxylase activity"/>
    <property type="evidence" value="ECO:0007669"/>
    <property type="project" value="UniProtKB-EC"/>
</dbReference>
<dbReference type="AlphaFoldDB" id="A0A4Z0WF08"/>
<dbReference type="EMBL" id="SRMF01000004">
    <property type="protein sequence ID" value="TGG92916.1"/>
    <property type="molecule type" value="Genomic_DNA"/>
</dbReference>
<protein>
    <submittedName>
        <fullName evidence="14">Indolepyruvate/phenylpyruvate decarboxylase</fullName>
        <ecNumber evidence="14">4.1.1.43</ecNumber>
        <ecNumber evidence="14">4.1.1.74</ecNumber>
    </submittedName>
</protein>
<evidence type="ECO:0000256" key="5">
    <source>
        <dbReference type="ARBA" id="ARBA00022793"/>
    </source>
</evidence>
<dbReference type="OrthoDB" id="2254214at2"/>
<feature type="binding site" evidence="9">
    <location>
        <position position="433"/>
    </location>
    <ligand>
        <name>Mg(2+)</name>
        <dbReference type="ChEBI" id="CHEBI:18420"/>
    </ligand>
</feature>
<dbReference type="Pfam" id="PF00205">
    <property type="entry name" value="TPP_enzyme_M"/>
    <property type="match status" value="1"/>
</dbReference>
<keyword evidence="8 14" id="KW-0456">Lyase</keyword>
<keyword evidence="5" id="KW-0210">Decarboxylase</keyword>
<dbReference type="GO" id="GO:0005829">
    <property type="term" value="C:cytosol"/>
    <property type="evidence" value="ECO:0007669"/>
    <property type="project" value="TreeGrafter"/>
</dbReference>
<evidence type="ECO:0000259" key="11">
    <source>
        <dbReference type="Pfam" id="PF00205"/>
    </source>
</evidence>
<dbReference type="PANTHER" id="PTHR43452">
    <property type="entry name" value="PYRUVATE DECARBOXYLASE"/>
    <property type="match status" value="1"/>
</dbReference>
<feature type="domain" description="Thiamine pyrophosphate enzyme central" evidence="11">
    <location>
        <begin position="193"/>
        <end position="326"/>
    </location>
</feature>
<keyword evidence="14" id="KW-0670">Pyruvate</keyword>
<gene>
    <name evidence="14" type="primary">ipdC</name>
    <name evidence="14" type="ORF">E4656_12400</name>
</gene>
<dbReference type="EC" id="4.1.1.74" evidence="14"/>
<evidence type="ECO:0000256" key="7">
    <source>
        <dbReference type="ARBA" id="ARBA00023052"/>
    </source>
</evidence>
<evidence type="ECO:0000256" key="9">
    <source>
        <dbReference type="PIRSR" id="PIRSR036565-2"/>
    </source>
</evidence>
<proteinExistence type="inferred from homology"/>
<evidence type="ECO:0000256" key="4">
    <source>
        <dbReference type="ARBA" id="ARBA00022723"/>
    </source>
</evidence>
<dbReference type="InterPro" id="IPR012110">
    <property type="entry name" value="PDC/IPDC-like"/>
</dbReference>
<dbReference type="GO" id="GO:0030976">
    <property type="term" value="F:thiamine pyrophosphate binding"/>
    <property type="evidence" value="ECO:0007669"/>
    <property type="project" value="InterPro"/>
</dbReference>
<dbReference type="InterPro" id="IPR029035">
    <property type="entry name" value="DHS-like_NAD/FAD-binding_dom"/>
</dbReference>
<evidence type="ECO:0000259" key="12">
    <source>
        <dbReference type="Pfam" id="PF02775"/>
    </source>
</evidence>
<dbReference type="PANTHER" id="PTHR43452:SF30">
    <property type="entry name" value="PYRUVATE DECARBOXYLASE ISOZYME 1-RELATED"/>
    <property type="match status" value="1"/>
</dbReference>
<comment type="cofactor">
    <cofactor evidence="2">
        <name>thiamine diphosphate</name>
        <dbReference type="ChEBI" id="CHEBI:58937"/>
    </cofactor>
</comment>
<evidence type="ECO:0000313" key="14">
    <source>
        <dbReference type="EMBL" id="TGG92916.1"/>
    </source>
</evidence>
<evidence type="ECO:0000259" key="13">
    <source>
        <dbReference type="Pfam" id="PF02776"/>
    </source>
</evidence>
<dbReference type="GO" id="GO:0000949">
    <property type="term" value="P:aromatic amino acid family catabolic process to alcohol via Ehrlich pathway"/>
    <property type="evidence" value="ECO:0007669"/>
    <property type="project" value="TreeGrafter"/>
</dbReference>
<comment type="cofactor">
    <cofactor evidence="1">
        <name>a metal cation</name>
        <dbReference type="ChEBI" id="CHEBI:25213"/>
    </cofactor>
</comment>
<dbReference type="GO" id="GO:0009851">
    <property type="term" value="P:auxin biosynthetic process"/>
    <property type="evidence" value="ECO:0007669"/>
    <property type="project" value="InterPro"/>
</dbReference>
<dbReference type="GO" id="GO:0050177">
    <property type="term" value="F:phenylpyruvate decarboxylase activity"/>
    <property type="evidence" value="ECO:0007669"/>
    <property type="project" value="UniProtKB-EC"/>
</dbReference>
<evidence type="ECO:0000256" key="6">
    <source>
        <dbReference type="ARBA" id="ARBA00022842"/>
    </source>
</evidence>
<dbReference type="InterPro" id="IPR029061">
    <property type="entry name" value="THDP-binding"/>
</dbReference>
<comment type="similarity">
    <text evidence="3 10">Belongs to the TPP enzyme family.</text>
</comment>
<dbReference type="CDD" id="cd07038">
    <property type="entry name" value="TPP_PYR_PDC_IPDC_like"/>
    <property type="match status" value="1"/>
</dbReference>
<dbReference type="GO" id="GO:0004737">
    <property type="term" value="F:pyruvate decarboxylase activity"/>
    <property type="evidence" value="ECO:0007669"/>
    <property type="project" value="TreeGrafter"/>
</dbReference>
<evidence type="ECO:0000256" key="10">
    <source>
        <dbReference type="RuleBase" id="RU362132"/>
    </source>
</evidence>
<dbReference type="InterPro" id="IPR017765">
    <property type="entry name" value="IPDC"/>
</dbReference>
<dbReference type="GO" id="GO:0000287">
    <property type="term" value="F:magnesium ion binding"/>
    <property type="evidence" value="ECO:0007669"/>
    <property type="project" value="InterPro"/>
</dbReference>
<dbReference type="InterPro" id="IPR012001">
    <property type="entry name" value="Thiamin_PyroP_enz_TPP-bd_dom"/>
</dbReference>
<keyword evidence="15" id="KW-1185">Reference proteome</keyword>
<dbReference type="SUPFAM" id="SSF52467">
    <property type="entry name" value="DHS-like NAD/FAD-binding domain"/>
    <property type="match status" value="1"/>
</dbReference>
<comment type="cofactor">
    <cofactor evidence="9">
        <name>Mg(2+)</name>
        <dbReference type="ChEBI" id="CHEBI:18420"/>
    </cofactor>
    <text evidence="9">Binds 1 Mg(2+) per subunit.</text>
</comment>
<dbReference type="Pfam" id="PF02776">
    <property type="entry name" value="TPP_enzyme_N"/>
    <property type="match status" value="1"/>
</dbReference>
<dbReference type="PIRSF" id="PIRSF036565">
    <property type="entry name" value="Pyruvt_ip_decrb"/>
    <property type="match status" value="1"/>
</dbReference>
<dbReference type="Pfam" id="PF02775">
    <property type="entry name" value="TPP_enzyme_C"/>
    <property type="match status" value="1"/>
</dbReference>
<dbReference type="RefSeq" id="WP_135483588.1">
    <property type="nucleotide sequence ID" value="NZ_SRMF01000004.1"/>
</dbReference>